<evidence type="ECO:0000313" key="1">
    <source>
        <dbReference type="EMBL" id="KAH7965517.1"/>
    </source>
</evidence>
<gene>
    <name evidence="1" type="ORF">HPB49_008528</name>
</gene>
<dbReference type="Proteomes" id="UP000821865">
    <property type="component" value="Chromosome 2"/>
</dbReference>
<organism evidence="1 2">
    <name type="scientific">Dermacentor silvarum</name>
    <name type="common">Tick</name>
    <dbReference type="NCBI Taxonomy" id="543639"/>
    <lineage>
        <taxon>Eukaryota</taxon>
        <taxon>Metazoa</taxon>
        <taxon>Ecdysozoa</taxon>
        <taxon>Arthropoda</taxon>
        <taxon>Chelicerata</taxon>
        <taxon>Arachnida</taxon>
        <taxon>Acari</taxon>
        <taxon>Parasitiformes</taxon>
        <taxon>Ixodida</taxon>
        <taxon>Ixodoidea</taxon>
        <taxon>Ixodidae</taxon>
        <taxon>Rhipicephalinae</taxon>
        <taxon>Dermacentor</taxon>
    </lineage>
</organism>
<name>A0ACB8DBN1_DERSI</name>
<dbReference type="EMBL" id="CM023471">
    <property type="protein sequence ID" value="KAH7965517.1"/>
    <property type="molecule type" value="Genomic_DNA"/>
</dbReference>
<sequence length="276" mass="29277">MRVKFTGVVDESIKARSVRQGASRSHSPSPQRRLLESYVPAQKWELHKDLKSYAQHHNQATQPTQRGVDFQNYPAPAAPYGGGYDAYASTPAQYGFGYDTAGEYNNRQYGAGQGRSNFVKAGLYGYPDAVGLYRQMNYADAVQRFRATPGSVGTAPGVSRDAVFNAAPIILPGSAGSAQEAASAAYGPRPAAPNAGGYRAYGQPAPNPYALAAGAFEYTPYGGYGYGFSQAALGGQAYSSYPYGPAGYAAGYTPGINGEQAGYGSRPAAHRGYRRR</sequence>
<evidence type="ECO:0000313" key="2">
    <source>
        <dbReference type="Proteomes" id="UP000821865"/>
    </source>
</evidence>
<proteinExistence type="predicted"/>
<keyword evidence="2" id="KW-1185">Reference proteome</keyword>
<accession>A0ACB8DBN1</accession>
<reference evidence="1" key="1">
    <citation type="submission" date="2020-05" db="EMBL/GenBank/DDBJ databases">
        <title>Large-scale comparative analyses of tick genomes elucidate their genetic diversity and vector capacities.</title>
        <authorList>
            <person name="Jia N."/>
            <person name="Wang J."/>
            <person name="Shi W."/>
            <person name="Du L."/>
            <person name="Sun Y."/>
            <person name="Zhan W."/>
            <person name="Jiang J."/>
            <person name="Wang Q."/>
            <person name="Zhang B."/>
            <person name="Ji P."/>
            <person name="Sakyi L.B."/>
            <person name="Cui X."/>
            <person name="Yuan T."/>
            <person name="Jiang B."/>
            <person name="Yang W."/>
            <person name="Lam T.T.-Y."/>
            <person name="Chang Q."/>
            <person name="Ding S."/>
            <person name="Wang X."/>
            <person name="Zhu J."/>
            <person name="Ruan X."/>
            <person name="Zhao L."/>
            <person name="Wei J."/>
            <person name="Que T."/>
            <person name="Du C."/>
            <person name="Cheng J."/>
            <person name="Dai P."/>
            <person name="Han X."/>
            <person name="Huang E."/>
            <person name="Gao Y."/>
            <person name="Liu J."/>
            <person name="Shao H."/>
            <person name="Ye R."/>
            <person name="Li L."/>
            <person name="Wei W."/>
            <person name="Wang X."/>
            <person name="Wang C."/>
            <person name="Yang T."/>
            <person name="Huo Q."/>
            <person name="Li W."/>
            <person name="Guo W."/>
            <person name="Chen H."/>
            <person name="Zhou L."/>
            <person name="Ni X."/>
            <person name="Tian J."/>
            <person name="Zhou Y."/>
            <person name="Sheng Y."/>
            <person name="Liu T."/>
            <person name="Pan Y."/>
            <person name="Xia L."/>
            <person name="Li J."/>
            <person name="Zhao F."/>
            <person name="Cao W."/>
        </authorList>
    </citation>
    <scope>NUCLEOTIDE SEQUENCE</scope>
    <source>
        <strain evidence="1">Dsil-2018</strain>
    </source>
</reference>
<protein>
    <submittedName>
        <fullName evidence="1">Uncharacterized protein</fullName>
    </submittedName>
</protein>
<comment type="caution">
    <text evidence="1">The sequence shown here is derived from an EMBL/GenBank/DDBJ whole genome shotgun (WGS) entry which is preliminary data.</text>
</comment>